<dbReference type="AlphaFoldDB" id="A0A519BHY6"/>
<evidence type="ECO:0008006" key="4">
    <source>
        <dbReference type="Google" id="ProtNLM"/>
    </source>
</evidence>
<keyword evidence="1" id="KW-0175">Coiled coil</keyword>
<dbReference type="EMBL" id="SGBC01000001">
    <property type="protein sequence ID" value="RZD16877.1"/>
    <property type="molecule type" value="Genomic_DNA"/>
</dbReference>
<protein>
    <recommendedName>
        <fullName evidence="4">Chordopoxvirus fusion protein</fullName>
    </recommendedName>
</protein>
<dbReference type="PANTHER" id="PTHR38753:SF1">
    <property type="entry name" value="SLR1441 PROTEIN"/>
    <property type="match status" value="1"/>
</dbReference>
<evidence type="ECO:0000256" key="1">
    <source>
        <dbReference type="SAM" id="Coils"/>
    </source>
</evidence>
<organism evidence="2 3">
    <name type="scientific">Acididesulfobacter guangdongensis</name>
    <dbReference type="NCBI Taxonomy" id="2597225"/>
    <lineage>
        <taxon>Bacteria</taxon>
        <taxon>Deltaproteobacteria</taxon>
        <taxon>Candidatus Acidulodesulfobacterales</taxon>
        <taxon>Candidatus Acididesulfobacter</taxon>
    </lineage>
</organism>
<proteinExistence type="predicted"/>
<dbReference type="Gene3D" id="1.20.1480.30">
    <property type="entry name" value="Designed four-helix bundle protein"/>
    <property type="match status" value="1"/>
</dbReference>
<gene>
    <name evidence="2" type="ORF">EVJ46_01165</name>
</gene>
<reference evidence="2 3" key="1">
    <citation type="journal article" date="2019" name="ISME J.">
        <title>Insights into ecological role of a new deltaproteobacterial order Candidatus Acidulodesulfobacterales by metagenomics and metatranscriptomics.</title>
        <authorList>
            <person name="Tan S."/>
            <person name="Liu J."/>
            <person name="Fang Y."/>
            <person name="Hedlund B.P."/>
            <person name="Lian Z.H."/>
            <person name="Huang L.Y."/>
            <person name="Li J.T."/>
            <person name="Huang L.N."/>
            <person name="Li W.J."/>
            <person name="Jiang H.C."/>
            <person name="Dong H.L."/>
            <person name="Shu W.S."/>
        </authorList>
    </citation>
    <scope>NUCLEOTIDE SEQUENCE [LARGE SCALE GENOMIC DNA]</scope>
    <source>
        <strain evidence="2">AP2</strain>
    </source>
</reference>
<accession>A0A519BHY6</accession>
<evidence type="ECO:0000313" key="2">
    <source>
        <dbReference type="EMBL" id="RZD16877.1"/>
    </source>
</evidence>
<evidence type="ECO:0000313" key="3">
    <source>
        <dbReference type="Proteomes" id="UP000316562"/>
    </source>
</evidence>
<dbReference type="PANTHER" id="PTHR38753">
    <property type="entry name" value="SLR1441 PROTEIN"/>
    <property type="match status" value="1"/>
</dbReference>
<feature type="coiled-coil region" evidence="1">
    <location>
        <begin position="43"/>
        <end position="115"/>
    </location>
</feature>
<sequence>MANTFKIYEDLQDSFSEQQARALTKIISQVIIDESNIVTKVEFNRLERIMEELAEAQKRTEARVEELAEAQKRTEARVEELAEAQKRTEARVEELAEAQKRTEVRVEELAEAQKKTEETVRQLVIDMADVKKQLGGLSMAVGYGIEDKYMPFMKKFALNQYNAVINKVERKNVKYANGSYDEVNLHLEGEINGRKIYIIGESKAQPGKKDVDKFDLMLKRLEKHFNAEVKGFMIGYIYAPEVEDYLTEKYPHIDFFKTYQIEEISNTNQ</sequence>
<comment type="caution">
    <text evidence="2">The sequence shown here is derived from an EMBL/GenBank/DDBJ whole genome shotgun (WGS) entry which is preliminary data.</text>
</comment>
<dbReference type="Proteomes" id="UP000316562">
    <property type="component" value="Unassembled WGS sequence"/>
</dbReference>
<name>A0A519BHY6_ACIG2</name>